<organism evidence="2">
    <name type="scientific">Tanacetum cinerariifolium</name>
    <name type="common">Dalmatian daisy</name>
    <name type="synonym">Chrysanthemum cinerariifolium</name>
    <dbReference type="NCBI Taxonomy" id="118510"/>
    <lineage>
        <taxon>Eukaryota</taxon>
        <taxon>Viridiplantae</taxon>
        <taxon>Streptophyta</taxon>
        <taxon>Embryophyta</taxon>
        <taxon>Tracheophyta</taxon>
        <taxon>Spermatophyta</taxon>
        <taxon>Magnoliopsida</taxon>
        <taxon>eudicotyledons</taxon>
        <taxon>Gunneridae</taxon>
        <taxon>Pentapetalae</taxon>
        <taxon>asterids</taxon>
        <taxon>campanulids</taxon>
        <taxon>Asterales</taxon>
        <taxon>Asteraceae</taxon>
        <taxon>Asteroideae</taxon>
        <taxon>Anthemideae</taxon>
        <taxon>Anthemidinae</taxon>
        <taxon>Tanacetum</taxon>
    </lineage>
</organism>
<feature type="region of interest" description="Disordered" evidence="1">
    <location>
        <begin position="28"/>
        <end position="85"/>
    </location>
</feature>
<name>A0A699QJJ1_TANCI</name>
<dbReference type="EMBL" id="BKCJ011024327">
    <property type="protein sequence ID" value="GFC69384.1"/>
    <property type="molecule type" value="Genomic_DNA"/>
</dbReference>
<comment type="caution">
    <text evidence="2">The sequence shown here is derived from an EMBL/GenBank/DDBJ whole genome shotgun (WGS) entry which is preliminary data.</text>
</comment>
<protein>
    <submittedName>
        <fullName evidence="2">Uncharacterized protein</fullName>
    </submittedName>
</protein>
<evidence type="ECO:0000313" key="2">
    <source>
        <dbReference type="EMBL" id="GFC69384.1"/>
    </source>
</evidence>
<feature type="non-terminal residue" evidence="2">
    <location>
        <position position="121"/>
    </location>
</feature>
<feature type="compositionally biased region" description="Pro residues" evidence="1">
    <location>
        <begin position="67"/>
        <end position="76"/>
    </location>
</feature>
<sequence length="121" mass="12960">MQRVGKGFFGVETPLFEGMLVEHEIDEKGDAGEHVEEVNMGDAAEGDDSVAHGEVPTVAAEQSISFPTPPTPPPQSPQDIPLTSQDDVIVLKDDKEEDKKVANAIKDVEEAKVVESAHVQG</sequence>
<dbReference type="AlphaFoldDB" id="A0A699QJJ1"/>
<gene>
    <name evidence="2" type="ORF">Tci_841354</name>
</gene>
<proteinExistence type="predicted"/>
<reference evidence="2" key="1">
    <citation type="journal article" date="2019" name="Sci. Rep.">
        <title>Draft genome of Tanacetum cinerariifolium, the natural source of mosquito coil.</title>
        <authorList>
            <person name="Yamashiro T."/>
            <person name="Shiraishi A."/>
            <person name="Satake H."/>
            <person name="Nakayama K."/>
        </authorList>
    </citation>
    <scope>NUCLEOTIDE SEQUENCE</scope>
</reference>
<evidence type="ECO:0000256" key="1">
    <source>
        <dbReference type="SAM" id="MobiDB-lite"/>
    </source>
</evidence>
<feature type="compositionally biased region" description="Basic and acidic residues" evidence="1">
    <location>
        <begin position="28"/>
        <end position="37"/>
    </location>
</feature>
<accession>A0A699QJJ1</accession>